<keyword evidence="1" id="KW-0812">Transmembrane</keyword>
<proteinExistence type="predicted"/>
<keyword evidence="1" id="KW-1133">Transmembrane helix</keyword>
<name>A0A8T2TL46_CERRI</name>
<organism evidence="2 3">
    <name type="scientific">Ceratopteris richardii</name>
    <name type="common">Triangle waterfern</name>
    <dbReference type="NCBI Taxonomy" id="49495"/>
    <lineage>
        <taxon>Eukaryota</taxon>
        <taxon>Viridiplantae</taxon>
        <taxon>Streptophyta</taxon>
        <taxon>Embryophyta</taxon>
        <taxon>Tracheophyta</taxon>
        <taxon>Polypodiopsida</taxon>
        <taxon>Polypodiidae</taxon>
        <taxon>Polypodiales</taxon>
        <taxon>Pteridineae</taxon>
        <taxon>Pteridaceae</taxon>
        <taxon>Parkerioideae</taxon>
        <taxon>Ceratopteris</taxon>
    </lineage>
</organism>
<protein>
    <submittedName>
        <fullName evidence="2">Uncharacterized protein</fullName>
    </submittedName>
</protein>
<reference evidence="2" key="1">
    <citation type="submission" date="2021-08" db="EMBL/GenBank/DDBJ databases">
        <title>WGS assembly of Ceratopteris richardii.</title>
        <authorList>
            <person name="Marchant D.B."/>
            <person name="Chen G."/>
            <person name="Jenkins J."/>
            <person name="Shu S."/>
            <person name="Leebens-Mack J."/>
            <person name="Grimwood J."/>
            <person name="Schmutz J."/>
            <person name="Soltis P."/>
            <person name="Soltis D."/>
            <person name="Chen Z.-H."/>
        </authorList>
    </citation>
    <scope>NUCLEOTIDE SEQUENCE</scope>
    <source>
        <strain evidence="2">Whitten #5841</strain>
        <tissue evidence="2">Leaf</tissue>
    </source>
</reference>
<gene>
    <name evidence="2" type="ORF">KP509_12G087700</name>
</gene>
<keyword evidence="3" id="KW-1185">Reference proteome</keyword>
<evidence type="ECO:0000313" key="3">
    <source>
        <dbReference type="Proteomes" id="UP000825935"/>
    </source>
</evidence>
<evidence type="ECO:0000313" key="2">
    <source>
        <dbReference type="EMBL" id="KAH7424057.1"/>
    </source>
</evidence>
<sequence length="99" mass="11378">MRISSGNSTLLLFRFGNRHANEGARTFYRQMLAYLSIPLLGIPAFGAVSTSFVAESSASMRMRTDEHSITESCHTLPFLILFFLQWKEIIRIARYFQQI</sequence>
<dbReference type="EMBL" id="CM035417">
    <property type="protein sequence ID" value="KAH7424057.1"/>
    <property type="molecule type" value="Genomic_DNA"/>
</dbReference>
<accession>A0A8T2TL46</accession>
<comment type="caution">
    <text evidence="2">The sequence shown here is derived from an EMBL/GenBank/DDBJ whole genome shotgun (WGS) entry which is preliminary data.</text>
</comment>
<feature type="transmembrane region" description="Helical" evidence="1">
    <location>
        <begin position="31"/>
        <end position="54"/>
    </location>
</feature>
<dbReference type="AlphaFoldDB" id="A0A8T2TL46"/>
<evidence type="ECO:0000256" key="1">
    <source>
        <dbReference type="SAM" id="Phobius"/>
    </source>
</evidence>
<keyword evidence="1" id="KW-0472">Membrane</keyword>
<dbReference type="Proteomes" id="UP000825935">
    <property type="component" value="Chromosome 12"/>
</dbReference>